<keyword evidence="4 7" id="KW-0479">Metal-binding</keyword>
<dbReference type="SUPFAM" id="SSF53187">
    <property type="entry name" value="Zn-dependent exopeptidases"/>
    <property type="match status" value="1"/>
</dbReference>
<evidence type="ECO:0000256" key="7">
    <source>
        <dbReference type="PIRSR" id="PIRSR001235-1"/>
    </source>
</evidence>
<proteinExistence type="inferred from homology"/>
<dbReference type="InterPro" id="IPR010158">
    <property type="entry name" value="Amidase_Cbmase"/>
</dbReference>
<dbReference type="OrthoDB" id="9808195at2"/>
<evidence type="ECO:0000259" key="8">
    <source>
        <dbReference type="Pfam" id="PF07687"/>
    </source>
</evidence>
<evidence type="ECO:0000256" key="5">
    <source>
        <dbReference type="ARBA" id="ARBA00022801"/>
    </source>
</evidence>
<reference evidence="9 10" key="1">
    <citation type="submission" date="2018-08" db="EMBL/GenBank/DDBJ databases">
        <title>A genome reference for cultivated species of the human gut microbiota.</title>
        <authorList>
            <person name="Zou Y."/>
            <person name="Xue W."/>
            <person name="Luo G."/>
        </authorList>
    </citation>
    <scope>NUCLEOTIDE SEQUENCE [LARGE SCALE GENOMIC DNA]</scope>
    <source>
        <strain evidence="9 10">AM25-21AC</strain>
    </source>
</reference>
<dbReference type="SUPFAM" id="SSF55031">
    <property type="entry name" value="Bacterial exopeptidase dimerisation domain"/>
    <property type="match status" value="1"/>
</dbReference>
<feature type="binding site" evidence="7">
    <location>
        <position position="126"/>
    </location>
    <ligand>
        <name>Zn(2+)</name>
        <dbReference type="ChEBI" id="CHEBI:29105"/>
        <label>2</label>
    </ligand>
</feature>
<dbReference type="Gene3D" id="3.40.630.10">
    <property type="entry name" value="Zn peptidases"/>
    <property type="match status" value="1"/>
</dbReference>
<feature type="binding site" evidence="7">
    <location>
        <position position="91"/>
    </location>
    <ligand>
        <name>Zn(2+)</name>
        <dbReference type="ChEBI" id="CHEBI:29105"/>
        <label>1</label>
    </ligand>
</feature>
<evidence type="ECO:0000256" key="1">
    <source>
        <dbReference type="ARBA" id="ARBA00001936"/>
    </source>
</evidence>
<dbReference type="InterPro" id="IPR011650">
    <property type="entry name" value="Peptidase_M20_dimer"/>
</dbReference>
<dbReference type="GO" id="GO:0016813">
    <property type="term" value="F:hydrolase activity, acting on carbon-nitrogen (but not peptide) bonds, in linear amidines"/>
    <property type="evidence" value="ECO:0007669"/>
    <property type="project" value="InterPro"/>
</dbReference>
<dbReference type="Pfam" id="PF07687">
    <property type="entry name" value="M20_dimer"/>
    <property type="match status" value="1"/>
</dbReference>
<dbReference type="InterPro" id="IPR002933">
    <property type="entry name" value="Peptidase_M20"/>
</dbReference>
<feature type="binding site" evidence="7">
    <location>
        <position position="191"/>
    </location>
    <ligand>
        <name>Zn(2+)</name>
        <dbReference type="ChEBI" id="CHEBI:29105"/>
        <label>1</label>
    </ligand>
</feature>
<comment type="cofactor">
    <cofactor evidence="7">
        <name>Zn(2+)</name>
        <dbReference type="ChEBI" id="CHEBI:29105"/>
    </cofactor>
    <text evidence="7">Binds 2 Zn(2+) ions per subunit.</text>
</comment>
<dbReference type="Proteomes" id="UP000283442">
    <property type="component" value="Unassembled WGS sequence"/>
</dbReference>
<keyword evidence="7" id="KW-0862">Zinc</keyword>
<feature type="binding site" evidence="7">
    <location>
        <position position="91"/>
    </location>
    <ligand>
        <name>Zn(2+)</name>
        <dbReference type="ChEBI" id="CHEBI:29105"/>
        <label>2</label>
    </ligand>
</feature>
<dbReference type="AlphaFoldDB" id="A0A414NVG6"/>
<feature type="binding site" evidence="7">
    <location>
        <position position="384"/>
    </location>
    <ligand>
        <name>Zn(2+)</name>
        <dbReference type="ChEBI" id="CHEBI:29105"/>
        <label>2</label>
    </ligand>
</feature>
<dbReference type="PANTHER" id="PTHR32494">
    <property type="entry name" value="ALLANTOATE DEIMINASE-RELATED"/>
    <property type="match status" value="1"/>
</dbReference>
<keyword evidence="6" id="KW-0464">Manganese</keyword>
<comment type="similarity">
    <text evidence="2">Belongs to the peptidase M20 family.</text>
</comment>
<feature type="domain" description="Peptidase M20 dimerisation" evidence="8">
    <location>
        <begin position="217"/>
        <end position="312"/>
    </location>
</feature>
<dbReference type="PIRSF" id="PIRSF001235">
    <property type="entry name" value="Amidase_carbamoylase"/>
    <property type="match status" value="1"/>
</dbReference>
<dbReference type="Pfam" id="PF01546">
    <property type="entry name" value="Peptidase_M20"/>
    <property type="match status" value="1"/>
</dbReference>
<evidence type="ECO:0000313" key="9">
    <source>
        <dbReference type="EMBL" id="RHF50965.1"/>
    </source>
</evidence>
<evidence type="ECO:0000313" key="10">
    <source>
        <dbReference type="Proteomes" id="UP000283442"/>
    </source>
</evidence>
<keyword evidence="5 9" id="KW-0378">Hydrolase</keyword>
<sequence length="412" mass="45824">MKADAAQLNDWLMRIDTFNATPGEGTTRAVYTKEFYRAREYLKKEMQDLGLEIHEDCVGNIYGEYKGCHPEHPPVWTGSHIDTVPHGGRYDGMAGVFAALEVIRMMKSDGYQPKRSIFVNAYAGEEMSRFGMCCIGSRAIVGRIHQQDLKDARNMAGESIFDVLSHDGFEPERFNRDFSTKPRVHASLELHIEQNRILQDKGISVGIVTGICAPTNLRCEIHGIQSHAGGTSMEDRRDAFMASAEIALALEHLAKASDSEYITGTVGAMKLDPDAANVIPGQANFSIDIRSISAQDKDDLVEALQEKIDEITRNRGVTYQLEQLNNDTPYICSPRIRELLHESAKELELPVLDMISGAYHDSLMLGDITDAAMIFIPCKDGISHDRKESIDMDDLAKGTDLLAATLRRLSEE</sequence>
<dbReference type="InterPro" id="IPR036264">
    <property type="entry name" value="Bact_exopeptidase_dim_dom"/>
</dbReference>
<dbReference type="NCBIfam" id="TIGR01879">
    <property type="entry name" value="hydantase"/>
    <property type="match status" value="1"/>
</dbReference>
<comment type="subunit">
    <text evidence="3">Homodimer.</text>
</comment>
<evidence type="ECO:0000256" key="6">
    <source>
        <dbReference type="ARBA" id="ARBA00023211"/>
    </source>
</evidence>
<evidence type="ECO:0000256" key="2">
    <source>
        <dbReference type="ARBA" id="ARBA00006153"/>
    </source>
</evidence>
<dbReference type="Gene3D" id="3.30.70.360">
    <property type="match status" value="1"/>
</dbReference>
<dbReference type="CDD" id="cd03884">
    <property type="entry name" value="M20_bAS"/>
    <property type="match status" value="1"/>
</dbReference>
<dbReference type="RefSeq" id="WP_118176437.1">
    <property type="nucleotide sequence ID" value="NZ_JAQEAO010000038.1"/>
</dbReference>
<comment type="cofactor">
    <cofactor evidence="1">
        <name>Mn(2+)</name>
        <dbReference type="ChEBI" id="CHEBI:29035"/>
    </cofactor>
</comment>
<dbReference type="EMBL" id="QRHE01000009">
    <property type="protein sequence ID" value="RHF50965.1"/>
    <property type="molecule type" value="Genomic_DNA"/>
</dbReference>
<name>A0A414NVG6_9FIRM</name>
<dbReference type="PANTHER" id="PTHR32494:SF19">
    <property type="entry name" value="ALLANTOATE DEIMINASE-RELATED"/>
    <property type="match status" value="1"/>
</dbReference>
<organism evidence="9 10">
    <name type="scientific">Mitsuokella multacida</name>
    <dbReference type="NCBI Taxonomy" id="52226"/>
    <lineage>
        <taxon>Bacteria</taxon>
        <taxon>Bacillati</taxon>
        <taxon>Bacillota</taxon>
        <taxon>Negativicutes</taxon>
        <taxon>Selenomonadales</taxon>
        <taxon>Selenomonadaceae</taxon>
        <taxon>Mitsuokella</taxon>
    </lineage>
</organism>
<feature type="binding site" evidence="7">
    <location>
        <position position="80"/>
    </location>
    <ligand>
        <name>Zn(2+)</name>
        <dbReference type="ChEBI" id="CHEBI:29105"/>
        <label>1</label>
    </ligand>
</feature>
<evidence type="ECO:0000256" key="4">
    <source>
        <dbReference type="ARBA" id="ARBA00022723"/>
    </source>
</evidence>
<accession>A0A414NVG6</accession>
<dbReference type="GO" id="GO:0046872">
    <property type="term" value="F:metal ion binding"/>
    <property type="evidence" value="ECO:0007669"/>
    <property type="project" value="UniProtKB-KW"/>
</dbReference>
<evidence type="ECO:0000256" key="3">
    <source>
        <dbReference type="ARBA" id="ARBA00011738"/>
    </source>
</evidence>
<protein>
    <submittedName>
        <fullName evidence="9">Zn-dependent hydrolase</fullName>
    </submittedName>
</protein>
<comment type="caution">
    <text evidence="9">The sequence shown here is derived from an EMBL/GenBank/DDBJ whole genome shotgun (WGS) entry which is preliminary data.</text>
</comment>
<gene>
    <name evidence="9" type="ORF">DW674_08935</name>
</gene>
<dbReference type="NCBIfam" id="NF006771">
    <property type="entry name" value="PRK09290.1-5"/>
    <property type="match status" value="1"/>
</dbReference>